<gene>
    <name evidence="4" type="ORF">BTO16_16760</name>
</gene>
<organism evidence="4 5">
    <name type="scientific">Polaribacter glomeratus</name>
    <dbReference type="NCBI Taxonomy" id="102"/>
    <lineage>
        <taxon>Bacteria</taxon>
        <taxon>Pseudomonadati</taxon>
        <taxon>Bacteroidota</taxon>
        <taxon>Flavobacteriia</taxon>
        <taxon>Flavobacteriales</taxon>
        <taxon>Flavobacteriaceae</taxon>
    </lineage>
</organism>
<evidence type="ECO:0000313" key="4">
    <source>
        <dbReference type="EMBL" id="PQJ77473.1"/>
    </source>
</evidence>
<dbReference type="InterPro" id="IPR021884">
    <property type="entry name" value="Ice-bd_prot"/>
</dbReference>
<dbReference type="Proteomes" id="UP000239068">
    <property type="component" value="Unassembled WGS sequence"/>
</dbReference>
<sequence>MKNSKIIILLLILTTVFHSCIKPEYIAEQDPDGETVDKFVVPASFDWKTTQTLNVSVVLPNDGAIQPLIITNSAGTKRYFQGYPDNGSRTVNTLITIPSYINELRLIYNGTEGPTVDLVSKSALSYNFNTALKSAKKSAVSQITLGSISDFTLYTGSGAVSNVGVSDVTGNIGTTLGAVTGFGPPSILNGIIQNANEVTLQASLDLKNMVTQITNTVTTNASHAPAFGSETLNPGVYAVAGAASIAGTLTLDGQGDSNAQFIFKIGGAFTTAAGATVVLTNGASSENVFWLATGAIAMAASTTMSGNIIANPGAVSMGNGGELNGRMLSVTGAVSLLNCKTLIPLPSYTGTLAFEDLWPAKGDYDFNDLVVDYDFNIEKNNQEVVQSITATFAIQAFGAATHNGFGFTLPTVNPNDVVSVTGFDVANNTVFNIGSNGLESGQSKTTIIVFDDTYRVMPTSTSGTGANTQLAHGYTEPVTIVVHIILADNAITFSELNIGTFNPFMIVATSVNGSPGSRGKEVHLANYEPSDLFDSSYFGQSSDDSSPADGRYFVTVDNLPSAINIAEKFDWVVEYQSITDAYTVFRDWAESSGSIYADWYPANSDFRTNWMIYPTQVGN</sequence>
<proteinExistence type="inferred from homology"/>
<dbReference type="Pfam" id="PF11999">
    <property type="entry name" value="Ice_binding"/>
    <property type="match status" value="1"/>
</dbReference>
<comment type="similarity">
    <text evidence="1">Belongs to the ice-binding protein family.</text>
</comment>
<comment type="caution">
    <text evidence="4">The sequence shown here is derived from an EMBL/GenBank/DDBJ whole genome shotgun (WGS) entry which is preliminary data.</text>
</comment>
<dbReference type="InterPro" id="IPR031025">
    <property type="entry name" value="LruC_dom"/>
</dbReference>
<evidence type="ECO:0000256" key="1">
    <source>
        <dbReference type="ARBA" id="ARBA00005445"/>
    </source>
</evidence>
<keyword evidence="5" id="KW-1185">Reference proteome</keyword>
<evidence type="ECO:0000313" key="5">
    <source>
        <dbReference type="Proteomes" id="UP000239068"/>
    </source>
</evidence>
<dbReference type="NCBIfam" id="TIGR04456">
    <property type="entry name" value="LruC_dom"/>
    <property type="match status" value="1"/>
</dbReference>
<evidence type="ECO:0000259" key="3">
    <source>
        <dbReference type="Pfam" id="PF16130"/>
    </source>
</evidence>
<reference evidence="4 5" key="1">
    <citation type="submission" date="2016-12" db="EMBL/GenBank/DDBJ databases">
        <title>Trade-off between light-utilization and light-protection in marine flavobacteria.</title>
        <authorList>
            <person name="Kumagai Y."/>
            <person name="Yoshizawa S."/>
            <person name="Kogure K."/>
            <person name="Iwasaki W."/>
        </authorList>
    </citation>
    <scope>NUCLEOTIDE SEQUENCE [LARGE SCALE GENOMIC DNA]</scope>
    <source>
        <strain evidence="4 5">ATCC 43844</strain>
    </source>
</reference>
<dbReference type="InterPro" id="IPR032295">
    <property type="entry name" value="DUF4842"/>
</dbReference>
<name>A0A2S7WIQ1_9FLAO</name>
<dbReference type="OrthoDB" id="1204817at2"/>
<keyword evidence="2" id="KW-0732">Signal</keyword>
<protein>
    <recommendedName>
        <fullName evidence="3">DUF4842 domain-containing protein</fullName>
    </recommendedName>
</protein>
<evidence type="ECO:0000256" key="2">
    <source>
        <dbReference type="ARBA" id="ARBA00022729"/>
    </source>
</evidence>
<dbReference type="Pfam" id="PF16130">
    <property type="entry name" value="DUF4842"/>
    <property type="match status" value="1"/>
</dbReference>
<dbReference type="EMBL" id="MSCM01000002">
    <property type="protein sequence ID" value="PQJ77473.1"/>
    <property type="molecule type" value="Genomic_DNA"/>
</dbReference>
<accession>A0A2S7WIQ1</accession>
<feature type="domain" description="DUF4842" evidence="3">
    <location>
        <begin position="385"/>
        <end position="600"/>
    </location>
</feature>
<dbReference type="AlphaFoldDB" id="A0A2S7WIQ1"/>
<dbReference type="RefSeq" id="WP_105022795.1">
    <property type="nucleotide sequence ID" value="NZ_MSCM01000002.1"/>
</dbReference>